<keyword evidence="5" id="KW-1133">Transmembrane helix</keyword>
<feature type="transmembrane region" description="Helical" evidence="5">
    <location>
        <begin position="7"/>
        <end position="30"/>
    </location>
</feature>
<proteinExistence type="inferred from homology"/>
<keyword evidence="3" id="KW-0378">Hydrolase</keyword>
<dbReference type="Gene3D" id="3.90.226.10">
    <property type="entry name" value="2-enoyl-CoA Hydratase, Chain A, domain 1"/>
    <property type="match status" value="1"/>
</dbReference>
<dbReference type="InterPro" id="IPR029045">
    <property type="entry name" value="ClpP/crotonase-like_dom_sf"/>
</dbReference>
<sequence>MKSALKTILAVIGAFVVLIIVILIVIVFVGRSANFDFGDKIAVIDIKGIILDPREINTALSNYAKRDDVKAVVLRIDSPGGAVGPSQEIYREVQRFRTRKKLVVSMGSVAASGGYYIAAAADKIVANPGTITGSIGVIVEFMNTQELFKKIGLKGTVIKSGTFKDTGSPLRELTETEKKLLGAVVNDIHSQFVEAVAQGRNMKPEDVAILADGRIFSGAQAMRLGLVDQLGSLEDAIDEVAKLAGIEGKHSVIYPQKRRGLLKELMGVDAGSYLQGMVKGTRVMYMTEF</sequence>
<dbReference type="InterPro" id="IPR047272">
    <property type="entry name" value="S49_SppA_C"/>
</dbReference>
<reference evidence="7" key="1">
    <citation type="submission" date="2018-06" db="EMBL/GenBank/DDBJ databases">
        <authorList>
            <person name="Zhirakovskaya E."/>
        </authorList>
    </citation>
    <scope>NUCLEOTIDE SEQUENCE</scope>
</reference>
<evidence type="ECO:0000256" key="5">
    <source>
        <dbReference type="SAM" id="Phobius"/>
    </source>
</evidence>
<dbReference type="GO" id="GO:0006508">
    <property type="term" value="P:proteolysis"/>
    <property type="evidence" value="ECO:0007669"/>
    <property type="project" value="UniProtKB-KW"/>
</dbReference>
<keyword evidence="5" id="KW-0472">Membrane</keyword>
<keyword evidence="4" id="KW-0720">Serine protease</keyword>
<gene>
    <name evidence="7" type="ORF">MNBD_DELTA02-587</name>
</gene>
<organism evidence="7">
    <name type="scientific">hydrothermal vent metagenome</name>
    <dbReference type="NCBI Taxonomy" id="652676"/>
    <lineage>
        <taxon>unclassified sequences</taxon>
        <taxon>metagenomes</taxon>
        <taxon>ecological metagenomes</taxon>
    </lineage>
</organism>
<feature type="domain" description="Peptidase S49" evidence="6">
    <location>
        <begin position="96"/>
        <end position="246"/>
    </location>
</feature>
<keyword evidence="2" id="KW-0645">Protease</keyword>
<name>A0A3B0V6W4_9ZZZZ</name>
<dbReference type="Gene3D" id="6.20.330.10">
    <property type="match status" value="1"/>
</dbReference>
<dbReference type="PANTHER" id="PTHR42987:SF7">
    <property type="entry name" value="SIGNAL PEPTIDE PEPTIDASE SPPA-RELATED"/>
    <property type="match status" value="1"/>
</dbReference>
<evidence type="ECO:0000259" key="6">
    <source>
        <dbReference type="Pfam" id="PF01343"/>
    </source>
</evidence>
<dbReference type="GO" id="GO:0008236">
    <property type="term" value="F:serine-type peptidase activity"/>
    <property type="evidence" value="ECO:0007669"/>
    <property type="project" value="UniProtKB-KW"/>
</dbReference>
<comment type="similarity">
    <text evidence="1">Belongs to the peptidase S49 family.</text>
</comment>
<protein>
    <submittedName>
        <fullName evidence="7">Signal peptide peptidase SppA, 36K type</fullName>
    </submittedName>
</protein>
<accession>A0A3B0V6W4</accession>
<dbReference type="SUPFAM" id="SSF52096">
    <property type="entry name" value="ClpP/crotonase"/>
    <property type="match status" value="1"/>
</dbReference>
<dbReference type="CDD" id="cd07023">
    <property type="entry name" value="S49_Sppa_N_C"/>
    <property type="match status" value="1"/>
</dbReference>
<dbReference type="NCBIfam" id="TIGR00706">
    <property type="entry name" value="SppA_dom"/>
    <property type="match status" value="1"/>
</dbReference>
<evidence type="ECO:0000256" key="3">
    <source>
        <dbReference type="ARBA" id="ARBA00022801"/>
    </source>
</evidence>
<dbReference type="Pfam" id="PF01343">
    <property type="entry name" value="Peptidase_S49"/>
    <property type="match status" value="1"/>
</dbReference>
<dbReference type="AlphaFoldDB" id="A0A3B0V6W4"/>
<evidence type="ECO:0000256" key="4">
    <source>
        <dbReference type="ARBA" id="ARBA00022825"/>
    </source>
</evidence>
<evidence type="ECO:0000256" key="2">
    <source>
        <dbReference type="ARBA" id="ARBA00022670"/>
    </source>
</evidence>
<dbReference type="InterPro" id="IPR002142">
    <property type="entry name" value="Peptidase_S49"/>
</dbReference>
<keyword evidence="5" id="KW-0812">Transmembrane</keyword>
<dbReference type="PANTHER" id="PTHR42987">
    <property type="entry name" value="PEPTIDASE S49"/>
    <property type="match status" value="1"/>
</dbReference>
<dbReference type="EMBL" id="UOEZ01000078">
    <property type="protein sequence ID" value="VAW38701.1"/>
    <property type="molecule type" value="Genomic_DNA"/>
</dbReference>
<evidence type="ECO:0000256" key="1">
    <source>
        <dbReference type="ARBA" id="ARBA00008683"/>
    </source>
</evidence>
<evidence type="ECO:0000313" key="7">
    <source>
        <dbReference type="EMBL" id="VAW38701.1"/>
    </source>
</evidence>
<dbReference type="InterPro" id="IPR004635">
    <property type="entry name" value="Pept_S49_SppA"/>
</dbReference>